<comment type="caution">
    <text evidence="6">The sequence shown here is derived from an EMBL/GenBank/DDBJ whole genome shotgun (WGS) entry which is preliminary data.</text>
</comment>
<evidence type="ECO:0000313" key="7">
    <source>
        <dbReference type="Proteomes" id="UP000678393"/>
    </source>
</evidence>
<dbReference type="SUPFAM" id="SSF57196">
    <property type="entry name" value="EGF/Laminin"/>
    <property type="match status" value="1"/>
</dbReference>
<dbReference type="Gene3D" id="2.10.25.10">
    <property type="entry name" value="Laminin"/>
    <property type="match status" value="1"/>
</dbReference>
<dbReference type="CDD" id="cd00054">
    <property type="entry name" value="EGF_CA"/>
    <property type="match status" value="1"/>
</dbReference>
<keyword evidence="2" id="KW-1015">Disulfide bond</keyword>
<gene>
    <name evidence="6" type="ORF">CUNI_LOCUS19121</name>
</gene>
<dbReference type="InterPro" id="IPR049883">
    <property type="entry name" value="NOTCH1_EGF-like"/>
</dbReference>
<feature type="non-terminal residue" evidence="6">
    <location>
        <position position="1"/>
    </location>
</feature>
<evidence type="ECO:0000313" key="6">
    <source>
        <dbReference type="EMBL" id="CAG5133563.1"/>
    </source>
</evidence>
<dbReference type="PROSITE" id="PS50026">
    <property type="entry name" value="EGF_3"/>
    <property type="match status" value="1"/>
</dbReference>
<dbReference type="InterPro" id="IPR016187">
    <property type="entry name" value="CTDL_fold"/>
</dbReference>
<organism evidence="6 7">
    <name type="scientific">Candidula unifasciata</name>
    <dbReference type="NCBI Taxonomy" id="100452"/>
    <lineage>
        <taxon>Eukaryota</taxon>
        <taxon>Metazoa</taxon>
        <taxon>Spiralia</taxon>
        <taxon>Lophotrochozoa</taxon>
        <taxon>Mollusca</taxon>
        <taxon>Gastropoda</taxon>
        <taxon>Heterobranchia</taxon>
        <taxon>Euthyneura</taxon>
        <taxon>Panpulmonata</taxon>
        <taxon>Eupulmonata</taxon>
        <taxon>Stylommatophora</taxon>
        <taxon>Helicina</taxon>
        <taxon>Helicoidea</taxon>
        <taxon>Geomitridae</taxon>
        <taxon>Candidula</taxon>
    </lineage>
</organism>
<keyword evidence="7" id="KW-1185">Reference proteome</keyword>
<keyword evidence="1 3" id="KW-0245">EGF-like domain</keyword>
<dbReference type="SMART" id="SM00179">
    <property type="entry name" value="EGF_CA"/>
    <property type="match status" value="1"/>
</dbReference>
<dbReference type="PROSITE" id="PS01187">
    <property type="entry name" value="EGF_CA"/>
    <property type="match status" value="1"/>
</dbReference>
<proteinExistence type="predicted"/>
<accession>A0A8S3ZVM1</accession>
<dbReference type="GO" id="GO:0005509">
    <property type="term" value="F:calcium ion binding"/>
    <property type="evidence" value="ECO:0007669"/>
    <property type="project" value="InterPro"/>
</dbReference>
<reference evidence="6" key="1">
    <citation type="submission" date="2021-04" db="EMBL/GenBank/DDBJ databases">
        <authorList>
            <consortium name="Molecular Ecology Group"/>
        </authorList>
    </citation>
    <scope>NUCLEOTIDE SEQUENCE</scope>
</reference>
<dbReference type="Pfam" id="PF07645">
    <property type="entry name" value="EGF_CA"/>
    <property type="match status" value="1"/>
</dbReference>
<dbReference type="InterPro" id="IPR018097">
    <property type="entry name" value="EGF_Ca-bd_CS"/>
</dbReference>
<evidence type="ECO:0000256" key="2">
    <source>
        <dbReference type="ARBA" id="ARBA00023157"/>
    </source>
</evidence>
<sequence length="560" mass="60608">MIAGCREAVNCTEDETGTISAEVVAVSIPENAHCDTNDVKCDAGFQWSADRSKCIKKPNECPEGFKSEGKQCTLASPEKVAWPQAVDFCNRKNSDLINIDGPEDEAKVKNFLTELGLECVIISGSVKLESSDETSGSRNNADVNSKSKDIKSNGKKVAGCLSKTEDQESVWRNHKCSGYVKDKVQVDTRLVDGDVKDNKTHHLAAFLINGTLKISPILHKTECSVFCVQRNTTDAEDLAPCRGTEFFGKDGRPHVYLGETTSSECTKCGRVLGVKCVPADSSAASAELEPWSCSKDSFGAKRECLSGNCAEVNVTVRCERDADECKTGRHNCPTDSLCVNTHGSYLCVCSKIRPLYINGQCTEALTCSMHGTQEKDGYSYDLTNFGATTGFFPYDCTFKLVAPCPGSVAYLTSAYIPLLYLYVLKSSADGENIVTLSGYVVQPGNTKISFRISQKGLSNGIIWAGKNGAALAETTVGSQIPDAEILTRSVQANTVSIHNKHNYFSVEVTFVGNKFIVKVIVSAQYKNTYCGACSKSPNGTPSLYDLTDVEKDEISVQDNA</sequence>
<dbReference type="Proteomes" id="UP000678393">
    <property type="component" value="Unassembled WGS sequence"/>
</dbReference>
<feature type="compositionally biased region" description="Polar residues" evidence="4">
    <location>
        <begin position="133"/>
        <end position="144"/>
    </location>
</feature>
<dbReference type="EMBL" id="CAJHNH020006312">
    <property type="protein sequence ID" value="CAG5133563.1"/>
    <property type="molecule type" value="Genomic_DNA"/>
</dbReference>
<evidence type="ECO:0000256" key="3">
    <source>
        <dbReference type="PROSITE-ProRule" id="PRU00076"/>
    </source>
</evidence>
<evidence type="ECO:0000256" key="4">
    <source>
        <dbReference type="SAM" id="MobiDB-lite"/>
    </source>
</evidence>
<dbReference type="InterPro" id="IPR016186">
    <property type="entry name" value="C-type_lectin-like/link_sf"/>
</dbReference>
<dbReference type="InterPro" id="IPR001881">
    <property type="entry name" value="EGF-like_Ca-bd_dom"/>
</dbReference>
<dbReference type="PROSITE" id="PS00010">
    <property type="entry name" value="ASX_HYDROXYL"/>
    <property type="match status" value="1"/>
</dbReference>
<feature type="domain" description="EGF-like" evidence="5">
    <location>
        <begin position="321"/>
        <end position="362"/>
    </location>
</feature>
<dbReference type="InterPro" id="IPR000742">
    <property type="entry name" value="EGF"/>
</dbReference>
<dbReference type="InterPro" id="IPR000152">
    <property type="entry name" value="EGF-type_Asp/Asn_hydroxyl_site"/>
</dbReference>
<dbReference type="AlphaFoldDB" id="A0A8S3ZVM1"/>
<comment type="caution">
    <text evidence="3">Lacks conserved residue(s) required for the propagation of feature annotation.</text>
</comment>
<feature type="region of interest" description="Disordered" evidence="4">
    <location>
        <begin position="130"/>
        <end position="152"/>
    </location>
</feature>
<evidence type="ECO:0000259" key="5">
    <source>
        <dbReference type="PROSITE" id="PS50026"/>
    </source>
</evidence>
<dbReference type="SUPFAM" id="SSF56436">
    <property type="entry name" value="C-type lectin-like"/>
    <property type="match status" value="1"/>
</dbReference>
<evidence type="ECO:0000256" key="1">
    <source>
        <dbReference type="ARBA" id="ARBA00022536"/>
    </source>
</evidence>
<name>A0A8S3ZVM1_9EUPU</name>
<dbReference type="Gene3D" id="3.10.100.10">
    <property type="entry name" value="Mannose-Binding Protein A, subunit A"/>
    <property type="match status" value="1"/>
</dbReference>
<protein>
    <recommendedName>
        <fullName evidence="5">EGF-like domain-containing protein</fullName>
    </recommendedName>
</protein>